<gene>
    <name evidence="8" type="ORF">PS854_00709</name>
</gene>
<evidence type="ECO:0000256" key="1">
    <source>
        <dbReference type="ARBA" id="ARBA00008857"/>
    </source>
</evidence>
<dbReference type="InterPro" id="IPR011010">
    <property type="entry name" value="DNA_brk_join_enz"/>
</dbReference>
<dbReference type="InterPro" id="IPR050090">
    <property type="entry name" value="Tyrosine_recombinase_XerCD"/>
</dbReference>
<proteinExistence type="inferred from homology"/>
<feature type="domain" description="Core-binding (CB)" evidence="7">
    <location>
        <begin position="202"/>
        <end position="280"/>
    </location>
</feature>
<dbReference type="EMBL" id="CABVIF010000001">
    <property type="protein sequence ID" value="VVO59269.1"/>
    <property type="molecule type" value="Genomic_DNA"/>
</dbReference>
<dbReference type="PANTHER" id="PTHR30349">
    <property type="entry name" value="PHAGE INTEGRASE-RELATED"/>
    <property type="match status" value="1"/>
</dbReference>
<comment type="similarity">
    <text evidence="1">Belongs to the 'phage' integrase family.</text>
</comment>
<dbReference type="RefSeq" id="WP_150732267.1">
    <property type="nucleotide sequence ID" value="NZ_CABVIF010000001.1"/>
</dbReference>
<dbReference type="GO" id="GO:0015074">
    <property type="term" value="P:DNA integration"/>
    <property type="evidence" value="ECO:0007669"/>
    <property type="project" value="UniProtKB-KW"/>
</dbReference>
<dbReference type="InterPro" id="IPR002104">
    <property type="entry name" value="Integrase_catalytic"/>
</dbReference>
<evidence type="ECO:0000313" key="9">
    <source>
        <dbReference type="Proteomes" id="UP000327111"/>
    </source>
</evidence>
<keyword evidence="3 5" id="KW-0238">DNA-binding</keyword>
<evidence type="ECO:0000256" key="4">
    <source>
        <dbReference type="ARBA" id="ARBA00023172"/>
    </source>
</evidence>
<dbReference type="SUPFAM" id="SSF56349">
    <property type="entry name" value="DNA breaking-rejoining enzymes"/>
    <property type="match status" value="1"/>
</dbReference>
<dbReference type="Pfam" id="PF00589">
    <property type="entry name" value="Phage_integrase"/>
    <property type="match status" value="1"/>
</dbReference>
<dbReference type="InterPro" id="IPR046668">
    <property type="entry name" value="DUF6538"/>
</dbReference>
<dbReference type="PROSITE" id="PS51900">
    <property type="entry name" value="CB"/>
    <property type="match status" value="1"/>
</dbReference>
<accession>A0A5E7H528</accession>
<dbReference type="InterPro" id="IPR044068">
    <property type="entry name" value="CB"/>
</dbReference>
<dbReference type="Proteomes" id="UP000327111">
    <property type="component" value="Unassembled WGS sequence"/>
</dbReference>
<dbReference type="CDD" id="cd01184">
    <property type="entry name" value="INT_C_like_1"/>
    <property type="match status" value="1"/>
</dbReference>
<reference evidence="8 9" key="1">
    <citation type="submission" date="2019-09" db="EMBL/GenBank/DDBJ databases">
        <authorList>
            <person name="Chandra G."/>
            <person name="Truman W A."/>
        </authorList>
    </citation>
    <scope>NUCLEOTIDE SEQUENCE [LARGE SCALE GENOMIC DNA]</scope>
    <source>
        <strain evidence="8">PS854</strain>
    </source>
</reference>
<dbReference type="Pfam" id="PF20172">
    <property type="entry name" value="DUF6538"/>
    <property type="match status" value="1"/>
</dbReference>
<organism evidence="8 9">
    <name type="scientific">Pseudomonas fluorescens</name>
    <dbReference type="NCBI Taxonomy" id="294"/>
    <lineage>
        <taxon>Bacteria</taxon>
        <taxon>Pseudomonadati</taxon>
        <taxon>Pseudomonadota</taxon>
        <taxon>Gammaproteobacteria</taxon>
        <taxon>Pseudomonadales</taxon>
        <taxon>Pseudomonadaceae</taxon>
        <taxon>Pseudomonas</taxon>
    </lineage>
</organism>
<dbReference type="AlphaFoldDB" id="A0A5E7H528"/>
<evidence type="ECO:0000256" key="2">
    <source>
        <dbReference type="ARBA" id="ARBA00022908"/>
    </source>
</evidence>
<dbReference type="GO" id="GO:0006310">
    <property type="term" value="P:DNA recombination"/>
    <property type="evidence" value="ECO:0007669"/>
    <property type="project" value="UniProtKB-KW"/>
</dbReference>
<sequence length="506" mass="55776">MADNLEKQGGTWHARMSIPADVQKAFGGKKIFSKSLETGLRSEAMNRRLPVLTQWKGEIAAIRAQIKDLKENWRSELAARIHALDKHTGERFLAAARRPLVTGERTPEELESLQVGVLGALISLYKTAYALESDGIPGVAKLLSTHDVLQANSPVELVQRAAAFKRELTALVAEHQYGLNPSEVTEAKAIVKDPAVYKPKSPITKARLETFREYRKARGISAKNIDAQQSKLEKLSAFLGTTGKPLDFDCVSEWLDSLKVASKTKQQYLNAGNTFWKWAMKHDVRWREDFRGAVTPFENHDLPQLRGRGKVDAQRLAFEISDLSALHAGAHEKKLNTLADLILLGTYTGARIEELCQLRTEHVITPDGVQSFNIADSKTAAGIRVVPVHPALKPLVRRLMDDSKDGYLVPSDSKNKYGKRSDLLSKAFGRLKKSLGFGPLHVFHSIRKTAITQLVRADVTGTLIAELVGHETGTVTYDVYSQGASAAQKLAAISKLPTLTTEPALP</sequence>
<evidence type="ECO:0008006" key="10">
    <source>
        <dbReference type="Google" id="ProtNLM"/>
    </source>
</evidence>
<dbReference type="Gene3D" id="1.10.443.10">
    <property type="entry name" value="Intergrase catalytic core"/>
    <property type="match status" value="1"/>
</dbReference>
<evidence type="ECO:0000259" key="6">
    <source>
        <dbReference type="PROSITE" id="PS51898"/>
    </source>
</evidence>
<dbReference type="InterPro" id="IPR013762">
    <property type="entry name" value="Integrase-like_cat_sf"/>
</dbReference>
<evidence type="ECO:0000256" key="3">
    <source>
        <dbReference type="ARBA" id="ARBA00023125"/>
    </source>
</evidence>
<evidence type="ECO:0000259" key="7">
    <source>
        <dbReference type="PROSITE" id="PS51900"/>
    </source>
</evidence>
<evidence type="ECO:0000313" key="8">
    <source>
        <dbReference type="EMBL" id="VVO59269.1"/>
    </source>
</evidence>
<keyword evidence="2" id="KW-0229">DNA integration</keyword>
<protein>
    <recommendedName>
        <fullName evidence="10">Integrase</fullName>
    </recommendedName>
</protein>
<keyword evidence="4" id="KW-0233">DNA recombination</keyword>
<name>A0A5E7H528_PSEFL</name>
<dbReference type="PROSITE" id="PS51898">
    <property type="entry name" value="TYR_RECOMBINASE"/>
    <property type="match status" value="1"/>
</dbReference>
<feature type="domain" description="Tyr recombinase" evidence="6">
    <location>
        <begin position="311"/>
        <end position="495"/>
    </location>
</feature>
<dbReference type="GO" id="GO:0003677">
    <property type="term" value="F:DNA binding"/>
    <property type="evidence" value="ECO:0007669"/>
    <property type="project" value="UniProtKB-UniRule"/>
</dbReference>
<evidence type="ECO:0000256" key="5">
    <source>
        <dbReference type="PROSITE-ProRule" id="PRU01248"/>
    </source>
</evidence>
<dbReference type="PANTHER" id="PTHR30349:SF41">
    <property type="entry name" value="INTEGRASE_RECOMBINASE PROTEIN MJ0367-RELATED"/>
    <property type="match status" value="1"/>
</dbReference>